<sequence>MFWSTGYTMGTTAVNGSPTPLVGSGTTLQSTLPQLNAITLAFATGDCGTENWAGVSAAAFADANIAGLDAANYDYIVSAGGAAGSFTCSSAAGMRTFIDRYASSNLIGVDFDIERGQSEADIRNLVTAVAAVQSSYPNLRFSFTVATLGASDGSYGGVNSTGDTVIKTVLASGIRNYTINLMVMDYGPASASVCVMGGSVCDMGLSAVQAVTNLRHTYPTVPLTQIELTPMIALNDISDEVFTLQDIDEMTAYAVQNKLAGLHYWSLDRDVPCGQTALSNTCNSTPPIPALAYTKRFLTALGRL</sequence>
<keyword evidence="2" id="KW-1185">Reference proteome</keyword>
<organism evidence="1 2">
    <name type="scientific">Subtercola vilae</name>
    <dbReference type="NCBI Taxonomy" id="2056433"/>
    <lineage>
        <taxon>Bacteria</taxon>
        <taxon>Bacillati</taxon>
        <taxon>Actinomycetota</taxon>
        <taxon>Actinomycetes</taxon>
        <taxon>Micrococcales</taxon>
        <taxon>Microbacteriaceae</taxon>
        <taxon>Subtercola</taxon>
    </lineage>
</organism>
<protein>
    <submittedName>
        <fullName evidence="1">Glycosyl hydrolase</fullName>
    </submittedName>
</protein>
<dbReference type="InterPro" id="IPR052750">
    <property type="entry name" value="GH18_Chitinase"/>
</dbReference>
<dbReference type="PANTHER" id="PTHR42976">
    <property type="entry name" value="BIFUNCTIONAL CHITINASE/LYSOZYME-RELATED"/>
    <property type="match status" value="1"/>
</dbReference>
<dbReference type="AlphaFoldDB" id="A0A4T2BY58"/>
<comment type="caution">
    <text evidence="1">The sequence shown here is derived from an EMBL/GenBank/DDBJ whole genome shotgun (WGS) entry which is preliminary data.</text>
</comment>
<keyword evidence="1" id="KW-0378">Hydrolase</keyword>
<dbReference type="PANTHER" id="PTHR42976:SF1">
    <property type="entry name" value="GH18 DOMAIN-CONTAINING PROTEIN-RELATED"/>
    <property type="match status" value="1"/>
</dbReference>
<dbReference type="Proteomes" id="UP000306192">
    <property type="component" value="Unassembled WGS sequence"/>
</dbReference>
<gene>
    <name evidence="1" type="ORF">D4765_12700</name>
</gene>
<dbReference type="InterPro" id="IPR017853">
    <property type="entry name" value="GH"/>
</dbReference>
<dbReference type="GO" id="GO:0016787">
    <property type="term" value="F:hydrolase activity"/>
    <property type="evidence" value="ECO:0007669"/>
    <property type="project" value="UniProtKB-KW"/>
</dbReference>
<dbReference type="Gene3D" id="3.20.20.80">
    <property type="entry name" value="Glycosidases"/>
    <property type="match status" value="1"/>
</dbReference>
<name>A0A4T2BY58_9MICO</name>
<evidence type="ECO:0000313" key="2">
    <source>
        <dbReference type="Proteomes" id="UP000306192"/>
    </source>
</evidence>
<evidence type="ECO:0000313" key="1">
    <source>
        <dbReference type="EMBL" id="TIH34548.1"/>
    </source>
</evidence>
<accession>A0A4T2BY58</accession>
<proteinExistence type="predicted"/>
<reference evidence="1 2" key="1">
    <citation type="journal article" date="2019" name="Microorganisms">
        <title>Systematic Affiliation and Genome Analysis of Subtercola vilae DB165(T) with Particular Emphasis on Cold Adaptation of an Isolate from a High-Altitude Cold Volcano Lake.</title>
        <authorList>
            <person name="Villalobos A.S."/>
            <person name="Wiese J."/>
            <person name="Imhoff J.F."/>
            <person name="Dorador C."/>
            <person name="Keller A."/>
            <person name="Hentschel U."/>
        </authorList>
    </citation>
    <scope>NUCLEOTIDE SEQUENCE [LARGE SCALE GENOMIC DNA]</scope>
    <source>
        <strain evidence="1 2">DB165</strain>
    </source>
</reference>
<dbReference type="SUPFAM" id="SSF51445">
    <property type="entry name" value="(Trans)glycosidases"/>
    <property type="match status" value="1"/>
</dbReference>
<dbReference type="EMBL" id="QYRT01000025">
    <property type="protein sequence ID" value="TIH34548.1"/>
    <property type="molecule type" value="Genomic_DNA"/>
</dbReference>